<feature type="domain" description="USP" evidence="8">
    <location>
        <begin position="265"/>
        <end position="624"/>
    </location>
</feature>
<keyword evidence="4" id="KW-0833">Ubl conjugation pathway</keyword>
<dbReference type="Gene3D" id="3.90.70.10">
    <property type="entry name" value="Cysteine proteinases"/>
    <property type="match status" value="1"/>
</dbReference>
<dbReference type="PANTHER" id="PTHR24006:SF687">
    <property type="entry name" value="UBIQUITIN CARBOXYL-TERMINAL HYDROLASE 10"/>
    <property type="match status" value="1"/>
</dbReference>
<evidence type="ECO:0000256" key="2">
    <source>
        <dbReference type="ARBA" id="ARBA00012759"/>
    </source>
</evidence>
<evidence type="ECO:0000256" key="3">
    <source>
        <dbReference type="ARBA" id="ARBA00022670"/>
    </source>
</evidence>
<accession>A0A0C9MVQ1</accession>
<feature type="compositionally biased region" description="Polar residues" evidence="7">
    <location>
        <begin position="224"/>
        <end position="239"/>
    </location>
</feature>
<feature type="region of interest" description="Disordered" evidence="7">
    <location>
        <begin position="55"/>
        <end position="239"/>
    </location>
</feature>
<dbReference type="InterPro" id="IPR050164">
    <property type="entry name" value="Peptidase_C19"/>
</dbReference>
<dbReference type="EMBL" id="DF836456">
    <property type="protein sequence ID" value="GAN07577.1"/>
    <property type="molecule type" value="Genomic_DNA"/>
</dbReference>
<dbReference type="OrthoDB" id="429671at2759"/>
<evidence type="ECO:0000256" key="4">
    <source>
        <dbReference type="ARBA" id="ARBA00022786"/>
    </source>
</evidence>
<dbReference type="Proteomes" id="UP000053815">
    <property type="component" value="Unassembled WGS sequence"/>
</dbReference>
<evidence type="ECO:0000256" key="1">
    <source>
        <dbReference type="ARBA" id="ARBA00000707"/>
    </source>
</evidence>
<dbReference type="PROSITE" id="PS50235">
    <property type="entry name" value="USP_3"/>
    <property type="match status" value="1"/>
</dbReference>
<evidence type="ECO:0000259" key="8">
    <source>
        <dbReference type="PROSITE" id="PS50235"/>
    </source>
</evidence>
<feature type="compositionally biased region" description="Low complexity" evidence="7">
    <location>
        <begin position="96"/>
        <end position="121"/>
    </location>
</feature>
<gene>
    <name evidence="9" type="ORF">MAM1_0167c07077</name>
</gene>
<dbReference type="GO" id="GO:0006508">
    <property type="term" value="P:proteolysis"/>
    <property type="evidence" value="ECO:0007669"/>
    <property type="project" value="UniProtKB-KW"/>
</dbReference>
<dbReference type="InterPro" id="IPR001394">
    <property type="entry name" value="Peptidase_C19_UCH"/>
</dbReference>
<dbReference type="AlphaFoldDB" id="A0A0C9MVQ1"/>
<protein>
    <recommendedName>
        <fullName evidence="2">ubiquitinyl hydrolase 1</fullName>
        <ecNumber evidence="2">3.4.19.12</ecNumber>
    </recommendedName>
</protein>
<dbReference type="STRING" id="91626.A0A0C9MVQ1"/>
<organism evidence="9">
    <name type="scientific">Mucor ambiguus</name>
    <dbReference type="NCBI Taxonomy" id="91626"/>
    <lineage>
        <taxon>Eukaryota</taxon>
        <taxon>Fungi</taxon>
        <taxon>Fungi incertae sedis</taxon>
        <taxon>Mucoromycota</taxon>
        <taxon>Mucoromycotina</taxon>
        <taxon>Mucoromycetes</taxon>
        <taxon>Mucorales</taxon>
        <taxon>Mucorineae</taxon>
        <taxon>Mucoraceae</taxon>
        <taxon>Mucor</taxon>
    </lineage>
</organism>
<dbReference type="GO" id="GO:0016579">
    <property type="term" value="P:protein deubiquitination"/>
    <property type="evidence" value="ECO:0007669"/>
    <property type="project" value="InterPro"/>
</dbReference>
<reference evidence="9" key="1">
    <citation type="submission" date="2014-09" db="EMBL/GenBank/DDBJ databases">
        <title>Draft genome sequence of an oleaginous Mucoromycotina fungus Mucor ambiguus NBRC6742.</title>
        <authorList>
            <person name="Takeda I."/>
            <person name="Yamane N."/>
            <person name="Morita T."/>
            <person name="Tamano K."/>
            <person name="Machida M."/>
            <person name="Baker S."/>
            <person name="Koike H."/>
        </authorList>
    </citation>
    <scope>NUCLEOTIDE SEQUENCE</scope>
    <source>
        <strain evidence="9">NBRC 6742</strain>
    </source>
</reference>
<dbReference type="CDD" id="cd02257">
    <property type="entry name" value="Peptidase_C19"/>
    <property type="match status" value="1"/>
</dbReference>
<dbReference type="EC" id="3.4.19.12" evidence="2"/>
<feature type="compositionally biased region" description="Basic and acidic residues" evidence="7">
    <location>
        <begin position="74"/>
        <end position="95"/>
    </location>
</feature>
<comment type="catalytic activity">
    <reaction evidence="1">
        <text>Thiol-dependent hydrolysis of ester, thioester, amide, peptide and isopeptide bonds formed by the C-terminal Gly of ubiquitin (a 76-residue protein attached to proteins as an intracellular targeting signal).</text>
        <dbReference type="EC" id="3.4.19.12"/>
    </reaction>
</comment>
<dbReference type="Pfam" id="PF00443">
    <property type="entry name" value="UCH"/>
    <property type="match status" value="1"/>
</dbReference>
<dbReference type="InterPro" id="IPR038765">
    <property type="entry name" value="Papain-like_cys_pep_sf"/>
</dbReference>
<dbReference type="InterPro" id="IPR028889">
    <property type="entry name" value="USP"/>
</dbReference>
<dbReference type="GO" id="GO:0005829">
    <property type="term" value="C:cytosol"/>
    <property type="evidence" value="ECO:0007669"/>
    <property type="project" value="TreeGrafter"/>
</dbReference>
<evidence type="ECO:0000313" key="9">
    <source>
        <dbReference type="EMBL" id="GAN07577.1"/>
    </source>
</evidence>
<dbReference type="GO" id="GO:0004843">
    <property type="term" value="F:cysteine-type deubiquitinase activity"/>
    <property type="evidence" value="ECO:0007669"/>
    <property type="project" value="UniProtKB-EC"/>
</dbReference>
<dbReference type="PANTHER" id="PTHR24006">
    <property type="entry name" value="UBIQUITIN CARBOXYL-TERMINAL HYDROLASE"/>
    <property type="match status" value="1"/>
</dbReference>
<feature type="compositionally biased region" description="Low complexity" evidence="7">
    <location>
        <begin position="131"/>
        <end position="179"/>
    </location>
</feature>
<evidence type="ECO:0000313" key="10">
    <source>
        <dbReference type="Proteomes" id="UP000053815"/>
    </source>
</evidence>
<keyword evidence="10" id="KW-1185">Reference proteome</keyword>
<dbReference type="GO" id="GO:0005634">
    <property type="term" value="C:nucleus"/>
    <property type="evidence" value="ECO:0007669"/>
    <property type="project" value="TreeGrafter"/>
</dbReference>
<evidence type="ECO:0000256" key="5">
    <source>
        <dbReference type="ARBA" id="ARBA00022801"/>
    </source>
</evidence>
<evidence type="ECO:0000256" key="7">
    <source>
        <dbReference type="SAM" id="MobiDB-lite"/>
    </source>
</evidence>
<keyword evidence="6" id="KW-0788">Thiol protease</keyword>
<sequence length="625" mass="68175">MPSEKILMPTLCFGDISRDEINTVLNIAGVSLAPPTKTPFVTGIQRKRPVVINTPIANEQQKKESIPSALPEQKLTKKSDSVIEKPPIAEEKKETTPSAPAPQQQQAPLHAKPQQQQQKPSSAKKETKQQTPATTNTTASPAVNAVQTTPAATAVAATAPVTTTTTTTTATTVASQTTAEPPSPQPKVKPLGSWASLLKKPDTTKKPATASGPSANGVVVNGKPSATKTNKPASPTPTTVPKFTGVADIISKYEPTYTAPLLQPRGLINNVNTCFMNVILQPLSHCAPFYNLIKTISNQVVHTIKSKTPLLDSIIEFINEFPCERLDNMEKYGEPFVPEYVYNALREQKKFDTLRGRQEDSEEFLCFLLDGLHEEMTAVLKEQQDKKEAAAAAAAKAAGSDDWLEVGAKNKTSNLRSTGFQESPISKIFGGKVRSVLRCPGAKDSINLEPYQSLPLDIQPDNVHSIEDAIANMTLPETMHDYTSPKGIKVDATKQVYLEGLPPVLILHMKRFVFDNVGGVQKLSKQVNYGAKLTIDPEWMVPASRPTEPITYQLFGCVYHHGTSAGGGHYTCDIKRRNNEWLHIDDTTITSVSEQDVLVTEDNTRTSEKIHAGQTAYILFYVRSS</sequence>
<keyword evidence="3" id="KW-0645">Protease</keyword>
<proteinExistence type="predicted"/>
<name>A0A0C9MVQ1_9FUNG</name>
<evidence type="ECO:0000256" key="6">
    <source>
        <dbReference type="ARBA" id="ARBA00022807"/>
    </source>
</evidence>
<dbReference type="SUPFAM" id="SSF54001">
    <property type="entry name" value="Cysteine proteinases"/>
    <property type="match status" value="1"/>
</dbReference>
<keyword evidence="5" id="KW-0378">Hydrolase</keyword>